<dbReference type="EMBL" id="MCGR01000119">
    <property type="protein sequence ID" value="ORY46695.1"/>
    <property type="molecule type" value="Genomic_DNA"/>
</dbReference>
<accession>A0A1Y2CK30</accession>
<dbReference type="AlphaFoldDB" id="A0A1Y2CK30"/>
<feature type="compositionally biased region" description="Low complexity" evidence="1">
    <location>
        <begin position="26"/>
        <end position="44"/>
    </location>
</feature>
<evidence type="ECO:0000256" key="1">
    <source>
        <dbReference type="SAM" id="MobiDB-lite"/>
    </source>
</evidence>
<proteinExistence type="predicted"/>
<gene>
    <name evidence="3" type="ORF">BCR35DRAFT_285191</name>
</gene>
<evidence type="ECO:0000313" key="3">
    <source>
        <dbReference type="EMBL" id="ORY46695.1"/>
    </source>
</evidence>
<dbReference type="InterPro" id="IPR056196">
    <property type="entry name" value="Mmc1_C"/>
</dbReference>
<dbReference type="Pfam" id="PF23868">
    <property type="entry name" value="Mmc1_C"/>
    <property type="match status" value="1"/>
</dbReference>
<evidence type="ECO:0000313" key="4">
    <source>
        <dbReference type="Proteomes" id="UP000193467"/>
    </source>
</evidence>
<dbReference type="STRING" id="106004.A0A1Y2CK30"/>
<feature type="region of interest" description="Disordered" evidence="1">
    <location>
        <begin position="26"/>
        <end position="51"/>
    </location>
</feature>
<protein>
    <recommendedName>
        <fullName evidence="2">Mmc1 C-terminal domain-containing protein</fullName>
    </recommendedName>
</protein>
<keyword evidence="4" id="KW-1185">Reference proteome</keyword>
<sequence>MVPAPRRLATLRPCFCRTSAARTALTRSRSLSSAASPTPSASAPPTAPPPTTAELLVDLRDLVGRYPLLRETSWATRLDGALADLKHPRRARIAVVGDKQSGASALVTAAFDDPLASDGEVTVALASRRLGDAPEAVALTYGSTTQTSAHEVAISSPWLRDNKADVVEVVHGDVPALQSSLDALYSSDAVVLLLSESRGLTSTTTRSILSELASKPNLILALNTLEPSHPSATKALEAHLATLLSPDSQPEVRAVSTEQALEALEALAPTEPGHEVSYEKFSAGYVGSGVPQLKDRLAQAVSTLDAPSAENNVPSSLRLQTARHTLAKGVDVAAFEGAKIADRLHQAASDVAALSFETTEAADAVLASLGVEDGLLKIPNEEVAAASAELHELLDGRLAWYLLPLRLDDLTSEIALVTSATYLPHFESHLIYSTGRLVSLSSSLSTKVDTLLSTSPAFSPSSRTDSPLSSLYSPTLLNTLAQATVESTTISSSSLSSPLIARRSQLTAPGGPAEVLQSRAQKSVASAMSLSLGSVAVGVGMQVMEYAELATSGGVALLGTTMAAWGLQRGWEKAKKRFFVDVEKRVTGGLEEDLGIAAQRLVERSTYKARTAIALTEELLRKKQGDFEQFKARLARIEEGRRKL</sequence>
<comment type="caution">
    <text evidence="3">The sequence shown here is derived from an EMBL/GenBank/DDBJ whole genome shotgun (WGS) entry which is preliminary data.</text>
</comment>
<dbReference type="PANTHER" id="PTHR38644">
    <property type="entry name" value="EXPRESSED PROTEIN"/>
    <property type="match status" value="1"/>
</dbReference>
<evidence type="ECO:0000259" key="2">
    <source>
        <dbReference type="Pfam" id="PF23868"/>
    </source>
</evidence>
<dbReference type="OrthoDB" id="5319015at2759"/>
<feature type="domain" description="Mmc1 C-terminal" evidence="2">
    <location>
        <begin position="391"/>
        <end position="582"/>
    </location>
</feature>
<dbReference type="Proteomes" id="UP000193467">
    <property type="component" value="Unassembled WGS sequence"/>
</dbReference>
<dbReference type="PANTHER" id="PTHR38644:SF1">
    <property type="entry name" value="EXPRESSED PROTEIN"/>
    <property type="match status" value="1"/>
</dbReference>
<name>A0A1Y2CK30_9BASI</name>
<reference evidence="3 4" key="1">
    <citation type="submission" date="2016-07" db="EMBL/GenBank/DDBJ databases">
        <title>Pervasive Adenine N6-methylation of Active Genes in Fungi.</title>
        <authorList>
            <consortium name="DOE Joint Genome Institute"/>
            <person name="Mondo S.J."/>
            <person name="Dannebaum R.O."/>
            <person name="Kuo R.C."/>
            <person name="Labutti K."/>
            <person name="Haridas S."/>
            <person name="Kuo A."/>
            <person name="Salamov A."/>
            <person name="Ahrendt S.R."/>
            <person name="Lipzen A."/>
            <person name="Sullivan W."/>
            <person name="Andreopoulos W.B."/>
            <person name="Clum A."/>
            <person name="Lindquist E."/>
            <person name="Daum C."/>
            <person name="Ramamoorthy G.K."/>
            <person name="Gryganskyi A."/>
            <person name="Culley D."/>
            <person name="Magnuson J.K."/>
            <person name="James T.Y."/>
            <person name="O'Malley M.A."/>
            <person name="Stajich J.E."/>
            <person name="Spatafora J.W."/>
            <person name="Visel A."/>
            <person name="Grigoriev I.V."/>
        </authorList>
    </citation>
    <scope>NUCLEOTIDE SEQUENCE [LARGE SCALE GENOMIC DNA]</scope>
    <source>
        <strain evidence="3 4">62-1032</strain>
    </source>
</reference>
<dbReference type="InParanoid" id="A0A1Y2CK30"/>
<organism evidence="3 4">
    <name type="scientific">Leucosporidium creatinivorum</name>
    <dbReference type="NCBI Taxonomy" id="106004"/>
    <lineage>
        <taxon>Eukaryota</taxon>
        <taxon>Fungi</taxon>
        <taxon>Dikarya</taxon>
        <taxon>Basidiomycota</taxon>
        <taxon>Pucciniomycotina</taxon>
        <taxon>Microbotryomycetes</taxon>
        <taxon>Leucosporidiales</taxon>
        <taxon>Leucosporidium</taxon>
    </lineage>
</organism>